<evidence type="ECO:0000313" key="1">
    <source>
        <dbReference type="EMBL" id="SUZ60937.1"/>
    </source>
</evidence>
<reference evidence="1" key="1">
    <citation type="submission" date="2018-05" db="EMBL/GenBank/DDBJ databases">
        <authorList>
            <person name="Lanie J.A."/>
            <person name="Ng W.-L."/>
            <person name="Kazmierczak K.M."/>
            <person name="Andrzejewski T.M."/>
            <person name="Davidsen T.M."/>
            <person name="Wayne K.J."/>
            <person name="Tettelin H."/>
            <person name="Glass J.I."/>
            <person name="Rusch D."/>
            <person name="Podicherti R."/>
            <person name="Tsui H.-C.T."/>
            <person name="Winkler M.E."/>
        </authorList>
    </citation>
    <scope>NUCLEOTIDE SEQUENCE</scope>
</reference>
<protein>
    <submittedName>
        <fullName evidence="1">Uncharacterized protein</fullName>
    </submittedName>
</protein>
<gene>
    <name evidence="1" type="ORF">METZ01_LOCUS13791</name>
</gene>
<proteinExistence type="predicted"/>
<dbReference type="AlphaFoldDB" id="A0A381P3A2"/>
<dbReference type="EMBL" id="UINC01000775">
    <property type="protein sequence ID" value="SUZ60937.1"/>
    <property type="molecule type" value="Genomic_DNA"/>
</dbReference>
<organism evidence="1">
    <name type="scientific">marine metagenome</name>
    <dbReference type="NCBI Taxonomy" id="408172"/>
    <lineage>
        <taxon>unclassified sequences</taxon>
        <taxon>metagenomes</taxon>
        <taxon>ecological metagenomes</taxon>
    </lineage>
</organism>
<sequence>MFFYFFGFVIYSQNQKKPQSLPIVGFCVTLDISLEFTQVLYRQPAKATKIVIKVCSFEEFIFHSTADSILFHKWCQQISNPNQEGQICLISILKGAPAARHPGYPSCPFIPQK</sequence>
<name>A0A381P3A2_9ZZZZ</name>
<accession>A0A381P3A2</accession>